<protein>
    <submittedName>
        <fullName evidence="2">Uncharacterized protein</fullName>
    </submittedName>
</protein>
<evidence type="ECO:0000313" key="3">
    <source>
        <dbReference type="Proteomes" id="UP000597459"/>
    </source>
</evidence>
<feature type="region of interest" description="Disordered" evidence="1">
    <location>
        <begin position="55"/>
        <end position="88"/>
    </location>
</feature>
<sequence>MSDTLDPKELKILSDILALVLEDQPGQSETALTALRARAQRNKVTGGALKNLFTAIAPNPPKSRASSSSTRSRTSRASSADVQQERQRVRELTEGMTRLDLELRNVRAANAALKAELFLTQQARAETQSNLIAAQAASTPRYSLIGLAFVVGCIAGVAGTELFHSLLPAPPAPSNAHYLAH</sequence>
<dbReference type="EMBL" id="WOTH01000017">
    <property type="protein sequence ID" value="NHO54191.1"/>
    <property type="molecule type" value="Genomic_DNA"/>
</dbReference>
<evidence type="ECO:0000313" key="2">
    <source>
        <dbReference type="EMBL" id="NHO54191.1"/>
    </source>
</evidence>
<organism evidence="2 3">
    <name type="scientific">Acetobacter estunensis</name>
    <dbReference type="NCBI Taxonomy" id="104097"/>
    <lineage>
        <taxon>Bacteria</taxon>
        <taxon>Pseudomonadati</taxon>
        <taxon>Pseudomonadota</taxon>
        <taxon>Alphaproteobacteria</taxon>
        <taxon>Acetobacterales</taxon>
        <taxon>Acetobacteraceae</taxon>
        <taxon>Acetobacter</taxon>
    </lineage>
</organism>
<accession>A0A967B8N3</accession>
<comment type="caution">
    <text evidence="2">The sequence shown here is derived from an EMBL/GenBank/DDBJ whole genome shotgun (WGS) entry which is preliminary data.</text>
</comment>
<name>A0A967B8N3_9PROT</name>
<feature type="compositionally biased region" description="Low complexity" evidence="1">
    <location>
        <begin position="63"/>
        <end position="80"/>
    </location>
</feature>
<dbReference type="Proteomes" id="UP000597459">
    <property type="component" value="Unassembled WGS sequence"/>
</dbReference>
<dbReference type="RefSeq" id="WP_166315792.1">
    <property type="nucleotide sequence ID" value="NZ_JAHRDV010000009.1"/>
</dbReference>
<keyword evidence="3" id="KW-1185">Reference proteome</keyword>
<proteinExistence type="predicted"/>
<evidence type="ECO:0000256" key="1">
    <source>
        <dbReference type="SAM" id="MobiDB-lite"/>
    </source>
</evidence>
<reference evidence="2" key="1">
    <citation type="submission" date="2019-11" db="EMBL/GenBank/DDBJ databases">
        <title>Description of new Acetobacter species.</title>
        <authorList>
            <person name="Cleenwerck I."/>
            <person name="Sombolestani A.S."/>
        </authorList>
    </citation>
    <scope>NUCLEOTIDE SEQUENCE</scope>
    <source>
        <strain evidence="2">LMG 1626</strain>
    </source>
</reference>
<gene>
    <name evidence="2" type="ORF">GOB87_09520</name>
</gene>
<dbReference type="AlphaFoldDB" id="A0A967B8N3"/>